<dbReference type="EMBL" id="GBXM01098726">
    <property type="protein sequence ID" value="JAH09851.1"/>
    <property type="molecule type" value="Transcribed_RNA"/>
</dbReference>
<accession>A0A0E9PZ07</accession>
<organism evidence="1">
    <name type="scientific">Anguilla anguilla</name>
    <name type="common">European freshwater eel</name>
    <name type="synonym">Muraena anguilla</name>
    <dbReference type="NCBI Taxonomy" id="7936"/>
    <lineage>
        <taxon>Eukaryota</taxon>
        <taxon>Metazoa</taxon>
        <taxon>Chordata</taxon>
        <taxon>Craniata</taxon>
        <taxon>Vertebrata</taxon>
        <taxon>Euteleostomi</taxon>
        <taxon>Actinopterygii</taxon>
        <taxon>Neopterygii</taxon>
        <taxon>Teleostei</taxon>
        <taxon>Anguilliformes</taxon>
        <taxon>Anguillidae</taxon>
        <taxon>Anguilla</taxon>
    </lineage>
</organism>
<dbReference type="AlphaFoldDB" id="A0A0E9PZ07"/>
<reference evidence="1" key="1">
    <citation type="submission" date="2014-11" db="EMBL/GenBank/DDBJ databases">
        <authorList>
            <person name="Amaro Gonzalez C."/>
        </authorList>
    </citation>
    <scope>NUCLEOTIDE SEQUENCE</scope>
</reference>
<name>A0A0E9PZ07_ANGAN</name>
<evidence type="ECO:0000313" key="1">
    <source>
        <dbReference type="EMBL" id="JAH09851.1"/>
    </source>
</evidence>
<protein>
    <submittedName>
        <fullName evidence="1">Uncharacterized protein</fullName>
    </submittedName>
</protein>
<sequence length="28" mass="3500">MYKFCDSLLNFIKMYSDRIPRDNFLLKK</sequence>
<reference evidence="1" key="2">
    <citation type="journal article" date="2015" name="Fish Shellfish Immunol.">
        <title>Early steps in the European eel (Anguilla anguilla)-Vibrio vulnificus interaction in the gills: Role of the RtxA13 toxin.</title>
        <authorList>
            <person name="Callol A."/>
            <person name="Pajuelo D."/>
            <person name="Ebbesson L."/>
            <person name="Teles M."/>
            <person name="MacKenzie S."/>
            <person name="Amaro C."/>
        </authorList>
    </citation>
    <scope>NUCLEOTIDE SEQUENCE</scope>
</reference>
<proteinExistence type="predicted"/>